<gene>
    <name evidence="7" type="ORF">DERYTH_LOCUS4142</name>
</gene>
<dbReference type="SUPFAM" id="SSF52490">
    <property type="entry name" value="Tubulin nucleotide-binding domain-like"/>
    <property type="match status" value="1"/>
</dbReference>
<evidence type="ECO:0000256" key="1">
    <source>
        <dbReference type="ARBA" id="ARBA00003757"/>
    </source>
</evidence>
<proteinExistence type="inferred from homology"/>
<evidence type="ECO:0000313" key="7">
    <source>
        <dbReference type="EMBL" id="CAG8526737.1"/>
    </source>
</evidence>
<dbReference type="EMBL" id="CAJVPY010001554">
    <property type="protein sequence ID" value="CAG8526737.1"/>
    <property type="molecule type" value="Genomic_DNA"/>
</dbReference>
<dbReference type="Pfam" id="PF14881">
    <property type="entry name" value="Tubulin_3"/>
    <property type="match status" value="1"/>
</dbReference>
<dbReference type="PANTHER" id="PTHR13391:SF0">
    <property type="entry name" value="PROTEIN MISATO HOMOLOG 1"/>
    <property type="match status" value="1"/>
</dbReference>
<evidence type="ECO:0000259" key="5">
    <source>
        <dbReference type="Pfam" id="PF10644"/>
    </source>
</evidence>
<dbReference type="PANTHER" id="PTHR13391">
    <property type="entry name" value="MITOCHONDRIAL DISTRIBUTION REGULATOR MISATO"/>
    <property type="match status" value="1"/>
</dbReference>
<dbReference type="CDD" id="cd06060">
    <property type="entry name" value="misato"/>
    <property type="match status" value="1"/>
</dbReference>
<dbReference type="Proteomes" id="UP000789405">
    <property type="component" value="Unassembled WGS sequence"/>
</dbReference>
<accession>A0A9N9FDU1</accession>
<dbReference type="AlphaFoldDB" id="A0A9N9FDU1"/>
<evidence type="ECO:0000256" key="3">
    <source>
        <dbReference type="ARBA" id="ARBA00008507"/>
    </source>
</evidence>
<comment type="subcellular location">
    <subcellularLocation>
        <location evidence="2">Mitochondrion</location>
    </subcellularLocation>
</comment>
<evidence type="ECO:0000256" key="4">
    <source>
        <dbReference type="ARBA" id="ARBA00023128"/>
    </source>
</evidence>
<evidence type="ECO:0000259" key="6">
    <source>
        <dbReference type="Pfam" id="PF14881"/>
    </source>
</evidence>
<dbReference type="GO" id="GO:0007005">
    <property type="term" value="P:mitochondrion organization"/>
    <property type="evidence" value="ECO:0007669"/>
    <property type="project" value="InterPro"/>
</dbReference>
<dbReference type="OrthoDB" id="271881at2759"/>
<dbReference type="Gene3D" id="3.40.50.1440">
    <property type="entry name" value="Tubulin/FtsZ, GTPase domain"/>
    <property type="match status" value="1"/>
</dbReference>
<keyword evidence="8" id="KW-1185">Reference proteome</keyword>
<dbReference type="InterPro" id="IPR036525">
    <property type="entry name" value="Tubulin/FtsZ_GTPase_sf"/>
</dbReference>
<protein>
    <submittedName>
        <fullName evidence="7">2623_t:CDS:1</fullName>
    </submittedName>
</protein>
<dbReference type="InterPro" id="IPR029209">
    <property type="entry name" value="DML1/Misato_tubulin"/>
</dbReference>
<sequence length="557" mass="64312">MLEIVTLQFGHFSNYVGAHFWNNQEEYFSFDTGQHAQEIEVLHDTLFRAGVTQSGIETYTPRLMVYDLKGGFGSIKKMNRLYDEISDYQKDCNCVSASRFHDLVVRNWKSKTYAQTPYPKNEYLQSLEEEEEKDLSAEYTNNMEIDSTERIFDLDETVKMWSDFNRIYYHPKSINTISNYQFDDELMPFDVFSYGKNAYLSQQKEEDSFEENFRFFTEECDAIQGFQVLTNIIDGFGGFTCSFIERLREEYPKTPVISFGITDGQEWSPVGHHRYFKQIMNSSLSTIYLSELSSLFIPLNVHTNLLRHGSTKFIQPTINLPYHSSCVLSAAIETSTFPFRSRRNTIHMHDFVTRLNWHGNTKIGTLGFAFPLPMSVYGDIDTQTLLPNDDRSVLNDLSLPPEPHTSKIYGQSVVVRGIPDEFRAVSGIEQKKSSDVISDMFGRFQSLGSYSNSFFSTNVFYPIPNSFPNIFKNLNSDGYIDESAKFIDTRQIHFVPTLSHLTISTRVHKLLQNYKTELQKVNFNFFPEFGEGSEGLSSDDFIEAKELLSNLCEVYED</sequence>
<dbReference type="Pfam" id="PF10644">
    <property type="entry name" value="Misat_Tub_SegII"/>
    <property type="match status" value="1"/>
</dbReference>
<evidence type="ECO:0000256" key="2">
    <source>
        <dbReference type="ARBA" id="ARBA00004173"/>
    </source>
</evidence>
<dbReference type="GO" id="GO:0005739">
    <property type="term" value="C:mitochondrion"/>
    <property type="evidence" value="ECO:0007669"/>
    <property type="project" value="UniProtKB-SubCell"/>
</dbReference>
<feature type="domain" description="DML1/Misato tubulin" evidence="6">
    <location>
        <begin position="156"/>
        <end position="340"/>
    </location>
</feature>
<name>A0A9N9FDU1_9GLOM</name>
<reference evidence="7" key="1">
    <citation type="submission" date="2021-06" db="EMBL/GenBank/DDBJ databases">
        <authorList>
            <person name="Kallberg Y."/>
            <person name="Tangrot J."/>
            <person name="Rosling A."/>
        </authorList>
    </citation>
    <scope>NUCLEOTIDE SEQUENCE</scope>
    <source>
        <strain evidence="7">MA453B</strain>
    </source>
</reference>
<organism evidence="7 8">
    <name type="scientific">Dentiscutata erythropus</name>
    <dbReference type="NCBI Taxonomy" id="1348616"/>
    <lineage>
        <taxon>Eukaryota</taxon>
        <taxon>Fungi</taxon>
        <taxon>Fungi incertae sedis</taxon>
        <taxon>Mucoromycota</taxon>
        <taxon>Glomeromycotina</taxon>
        <taxon>Glomeromycetes</taxon>
        <taxon>Diversisporales</taxon>
        <taxon>Gigasporaceae</taxon>
        <taxon>Dentiscutata</taxon>
    </lineage>
</organism>
<feature type="domain" description="Misato Segment II tubulin-like" evidence="5">
    <location>
        <begin position="3"/>
        <end position="128"/>
    </location>
</feature>
<comment type="similarity">
    <text evidence="3">Belongs to the misato family.</text>
</comment>
<dbReference type="InterPro" id="IPR049942">
    <property type="entry name" value="DML1/Misato"/>
</dbReference>
<comment type="function">
    <text evidence="1">Involved in the partitioning of the mitochondrial organelle and mitochondrial DNA (mtDNA) inheritance.</text>
</comment>
<comment type="caution">
    <text evidence="7">The sequence shown here is derived from an EMBL/GenBank/DDBJ whole genome shotgun (WGS) entry which is preliminary data.</text>
</comment>
<dbReference type="InterPro" id="IPR019605">
    <property type="entry name" value="Misato_II_tubulin-like"/>
</dbReference>
<keyword evidence="4" id="KW-0496">Mitochondrion</keyword>
<evidence type="ECO:0000313" key="8">
    <source>
        <dbReference type="Proteomes" id="UP000789405"/>
    </source>
</evidence>